<reference evidence="1 2" key="1">
    <citation type="submission" date="2017-07" db="EMBL/GenBank/DDBJ databases">
        <title>A draft genome sequence of Komagataeibacter sp. T5K1.</title>
        <authorList>
            <person name="Skraban J."/>
            <person name="Cleenwerck I."/>
            <person name="Vandamme P."/>
            <person name="Trcek J."/>
        </authorList>
    </citation>
    <scope>NUCLEOTIDE SEQUENCE [LARGE SCALE GENOMIC DNA]</scope>
    <source>
        <strain evidence="1 2">T5K1</strain>
    </source>
</reference>
<evidence type="ECO:0000313" key="2">
    <source>
        <dbReference type="Proteomes" id="UP000247609"/>
    </source>
</evidence>
<dbReference type="Pfam" id="PF13618">
    <property type="entry name" value="Gluconate_2-dh3"/>
    <property type="match status" value="1"/>
</dbReference>
<gene>
    <name evidence="1" type="ORF">CFR71_00225</name>
</gene>
<dbReference type="AlphaFoldDB" id="A0A318QG37"/>
<protein>
    <submittedName>
        <fullName evidence="1">Gluconate 2-dehydrogenase</fullName>
    </submittedName>
</protein>
<comment type="caution">
    <text evidence="1">The sequence shown here is derived from an EMBL/GenBank/DDBJ whole genome shotgun (WGS) entry which is preliminary data.</text>
</comment>
<proteinExistence type="predicted"/>
<name>A0A318QG37_9PROT</name>
<evidence type="ECO:0000313" key="1">
    <source>
        <dbReference type="EMBL" id="PYD76834.1"/>
    </source>
</evidence>
<dbReference type="Proteomes" id="UP000247609">
    <property type="component" value="Unassembled WGS sequence"/>
</dbReference>
<dbReference type="EMBL" id="NOXG01000001">
    <property type="protein sequence ID" value="PYD76834.1"/>
    <property type="molecule type" value="Genomic_DNA"/>
</dbReference>
<dbReference type="InterPro" id="IPR027056">
    <property type="entry name" value="Gluconate_2DH_su3"/>
</dbReference>
<organism evidence="1 2">
    <name type="scientific">Novacetimonas pomaceti</name>
    <dbReference type="NCBI Taxonomy" id="2021998"/>
    <lineage>
        <taxon>Bacteria</taxon>
        <taxon>Pseudomonadati</taxon>
        <taxon>Pseudomonadota</taxon>
        <taxon>Alphaproteobacteria</taxon>
        <taxon>Acetobacterales</taxon>
        <taxon>Acetobacteraceae</taxon>
        <taxon>Novacetimonas</taxon>
    </lineage>
</organism>
<accession>A0A318QG37</accession>
<sequence>MQVMAGASALVATPGVVARGHAAPSTPPHAPVFFNDAEWKFLNAACARLIPGDALGPDAVALGVPRFIDLQMDTPYGRGQLWYMHEPFVAGPANLGYQLPHAPCELYRRGIAGANAWCLQHEGSDFANLPAARQDEVLTMMEKGEMAFDDIPSDMFFEQLLSNTMEGAFADPVHGGNIGLKSWTMIGFPGARADFMDWVDQYGVAYPLGSVSISGETA</sequence>